<keyword evidence="7" id="KW-0288">FMN</keyword>
<dbReference type="EC" id="1.4.7.1" evidence="16"/>
<name>A0A2P6N2U7_9EUKA</name>
<comment type="pathway">
    <text evidence="3">Energy metabolism; nitrogen metabolism.</text>
</comment>
<dbReference type="OrthoDB" id="4327079at2759"/>
<evidence type="ECO:0000256" key="2">
    <source>
        <dbReference type="ARBA" id="ARBA00001927"/>
    </source>
</evidence>
<dbReference type="Gene3D" id="3.60.20.10">
    <property type="entry name" value="Glutamine Phosphoribosylpyrophosphate, subunit 1, domain 1"/>
    <property type="match status" value="1"/>
</dbReference>
<keyword evidence="13" id="KW-0314">Glutamate biosynthesis</keyword>
<dbReference type="InterPro" id="IPR050711">
    <property type="entry name" value="ET-N_metabolism_enzyme"/>
</dbReference>
<evidence type="ECO:0000313" key="19">
    <source>
        <dbReference type="EMBL" id="PRP78286.1"/>
    </source>
</evidence>
<dbReference type="PANTHER" id="PTHR11938">
    <property type="entry name" value="FAD NADPH DEHYDROGENASE/OXIDOREDUCTASE"/>
    <property type="match status" value="1"/>
</dbReference>
<dbReference type="FunFam" id="3.20.20.70:FF:000031">
    <property type="entry name" value="Glutamate synthase 1 [NADH]"/>
    <property type="match status" value="1"/>
</dbReference>
<organism evidence="19 20">
    <name type="scientific">Planoprotostelium fungivorum</name>
    <dbReference type="NCBI Taxonomy" id="1890364"/>
    <lineage>
        <taxon>Eukaryota</taxon>
        <taxon>Amoebozoa</taxon>
        <taxon>Evosea</taxon>
        <taxon>Variosea</taxon>
        <taxon>Cavosteliida</taxon>
        <taxon>Cavosteliaceae</taxon>
        <taxon>Planoprotostelium</taxon>
    </lineage>
</organism>
<dbReference type="GO" id="GO:0006537">
    <property type="term" value="P:glutamate biosynthetic process"/>
    <property type="evidence" value="ECO:0007669"/>
    <property type="project" value="UniProtKB-KW"/>
</dbReference>
<evidence type="ECO:0000256" key="7">
    <source>
        <dbReference type="ARBA" id="ARBA00022643"/>
    </source>
</evidence>
<keyword evidence="10" id="KW-0560">Oxidoreductase</keyword>
<dbReference type="InterPro" id="IPR002932">
    <property type="entry name" value="Glu_synthdom"/>
</dbReference>
<evidence type="ECO:0000256" key="17">
    <source>
        <dbReference type="SAM" id="MobiDB-lite"/>
    </source>
</evidence>
<comment type="pathway">
    <text evidence="15">Amino-acid biosynthesis; L-glutamate biosynthesis via GLT pathway; L-glutamate from 2-oxoglutarate and L-glutamine (ferredoxin route): step 1/1.</text>
</comment>
<reference evidence="19 20" key="1">
    <citation type="journal article" date="2018" name="Genome Biol. Evol.">
        <title>Multiple Roots of Fruiting Body Formation in Amoebozoa.</title>
        <authorList>
            <person name="Hillmann F."/>
            <person name="Forbes G."/>
            <person name="Novohradska S."/>
            <person name="Ferling I."/>
            <person name="Riege K."/>
            <person name="Groth M."/>
            <person name="Westermann M."/>
            <person name="Marz M."/>
            <person name="Spaller T."/>
            <person name="Winckler T."/>
            <person name="Schaap P."/>
            <person name="Glockner G."/>
        </authorList>
    </citation>
    <scope>NUCLEOTIDE SEQUENCE [LARGE SCALE GENOMIC DNA]</scope>
    <source>
        <strain evidence="19 20">Jena</strain>
    </source>
</reference>
<dbReference type="PROSITE" id="PS51278">
    <property type="entry name" value="GATASE_TYPE_2"/>
    <property type="match status" value="1"/>
</dbReference>
<evidence type="ECO:0000256" key="9">
    <source>
        <dbReference type="ARBA" id="ARBA00022962"/>
    </source>
</evidence>
<dbReference type="Pfam" id="PF04898">
    <property type="entry name" value="Glu_syn_central"/>
    <property type="match status" value="1"/>
</dbReference>
<dbReference type="Gene3D" id="3.20.20.70">
    <property type="entry name" value="Aldolase class I"/>
    <property type="match status" value="2"/>
</dbReference>
<keyword evidence="8" id="KW-0479">Metal-binding</keyword>
<proteinExistence type="inferred from homology"/>
<dbReference type="SUPFAM" id="SSF51395">
    <property type="entry name" value="FMN-linked oxidoreductases"/>
    <property type="match status" value="1"/>
</dbReference>
<dbReference type="Proteomes" id="UP000241769">
    <property type="component" value="Unassembled WGS sequence"/>
</dbReference>
<dbReference type="GO" id="GO:0019676">
    <property type="term" value="P:ammonia assimilation cycle"/>
    <property type="evidence" value="ECO:0007669"/>
    <property type="project" value="TreeGrafter"/>
</dbReference>
<dbReference type="InterPro" id="IPR013785">
    <property type="entry name" value="Aldolase_TIM"/>
</dbReference>
<dbReference type="AlphaFoldDB" id="A0A2P6N2U7"/>
<dbReference type="FunFam" id="3.60.20.10:FF:000001">
    <property type="entry name" value="Glutamate synthase, large subunit"/>
    <property type="match status" value="1"/>
</dbReference>
<evidence type="ECO:0000256" key="8">
    <source>
        <dbReference type="ARBA" id="ARBA00022723"/>
    </source>
</evidence>
<evidence type="ECO:0000256" key="5">
    <source>
        <dbReference type="ARBA" id="ARBA00022605"/>
    </source>
</evidence>
<dbReference type="InterPro" id="IPR006982">
    <property type="entry name" value="Glu_synth_centr_N"/>
</dbReference>
<evidence type="ECO:0000256" key="14">
    <source>
        <dbReference type="ARBA" id="ARBA00023291"/>
    </source>
</evidence>
<keyword evidence="9" id="KW-0315">Glutamine amidotransferase</keyword>
<keyword evidence="11" id="KW-0408">Iron</keyword>
<keyword evidence="20" id="KW-1185">Reference proteome</keyword>
<comment type="cofactor">
    <cofactor evidence="1">
        <name>FMN</name>
        <dbReference type="ChEBI" id="CHEBI:58210"/>
    </cofactor>
</comment>
<feature type="region of interest" description="Disordered" evidence="17">
    <location>
        <begin position="983"/>
        <end position="1011"/>
    </location>
</feature>
<evidence type="ECO:0000256" key="6">
    <source>
        <dbReference type="ARBA" id="ARBA00022630"/>
    </source>
</evidence>
<evidence type="ECO:0000256" key="16">
    <source>
        <dbReference type="ARBA" id="ARBA00039085"/>
    </source>
</evidence>
<feature type="region of interest" description="Disordered" evidence="17">
    <location>
        <begin position="22"/>
        <end position="47"/>
    </location>
</feature>
<dbReference type="CDD" id="cd02808">
    <property type="entry name" value="GltS_FMN"/>
    <property type="match status" value="1"/>
</dbReference>
<gene>
    <name evidence="19" type="ORF">PROFUN_13917</name>
</gene>
<dbReference type="GO" id="GO:0016040">
    <property type="term" value="F:glutamate synthase (NADH) activity"/>
    <property type="evidence" value="ECO:0007669"/>
    <property type="project" value="TreeGrafter"/>
</dbReference>
<dbReference type="EMBL" id="MDYQ01000232">
    <property type="protein sequence ID" value="PRP78286.1"/>
    <property type="molecule type" value="Genomic_DNA"/>
</dbReference>
<evidence type="ECO:0000259" key="18">
    <source>
        <dbReference type="PROSITE" id="PS51278"/>
    </source>
</evidence>
<dbReference type="Pfam" id="PF00310">
    <property type="entry name" value="GATase_2"/>
    <property type="match status" value="1"/>
</dbReference>
<dbReference type="CDD" id="cd00713">
    <property type="entry name" value="GltS"/>
    <property type="match status" value="1"/>
</dbReference>
<evidence type="ECO:0000256" key="4">
    <source>
        <dbReference type="ARBA" id="ARBA00009716"/>
    </source>
</evidence>
<evidence type="ECO:0000256" key="1">
    <source>
        <dbReference type="ARBA" id="ARBA00001917"/>
    </source>
</evidence>
<evidence type="ECO:0000256" key="12">
    <source>
        <dbReference type="ARBA" id="ARBA00023014"/>
    </source>
</evidence>
<protein>
    <recommendedName>
        <fullName evidence="16">glutamate synthase (ferredoxin)</fullName>
        <ecNumber evidence="16">1.4.7.1</ecNumber>
    </recommendedName>
</protein>
<keyword evidence="5" id="KW-0028">Amino-acid biosynthesis</keyword>
<dbReference type="GO" id="GO:0051538">
    <property type="term" value="F:3 iron, 4 sulfur cluster binding"/>
    <property type="evidence" value="ECO:0007669"/>
    <property type="project" value="UniProtKB-KW"/>
</dbReference>
<dbReference type="SUPFAM" id="SSF56235">
    <property type="entry name" value="N-terminal nucleophile aminohydrolases (Ntn hydrolases)"/>
    <property type="match status" value="1"/>
</dbReference>
<sequence length="1165" mass="129307">MWDLGFPVRLKSATLHRNIKSQVQEQSQGLLPRKKARSRTEGTAHTSTLKMTEQGENAGTFGWGLPEQRGLYDPALEKDACGVGFMVQVKGIPSHSIVQFGNTVLCKLSSRGAVGADPRDGDGAGLMCAVPHKFLERVLREQGTMLPEKGSYACGNIFLSPDESVRSHSFAEFEKILSELELKNLAWRQVPVDSSVLGPMSKSKEPLIYQPFIVPNKSMDAATFKKTLYVLRKRAMHAIGLPKSFYICSLNTQTIVYKGQLTPAQVYSYFPDIGHDDFESHFALVHSRFSTNTFPSWDRAQPMRWLAHNGEINTLGGNINWMKAREGILESHVFDDLSSLFPIIEPFGSDSATFDNVLELIIENGVLSLPEAIMMMVPEAWQNNPYMDEKKKAWYQWASCIMEPWDGPALFTFADGRYCGACLDRNGLRPCRYWLTDDDIMICASEVGTLDIDPSKIQKKGRLMPGRILLVDTQEGRVVEDEEIKSNAASRHNFSKTISEKLFTIDQVVERVQSSGSSVFTHETLRQIDRRMHVYGFSVEQLNLLIIPMLSGMEGLGSMGHDGALACVSTEPRVIYEYFRQLFAQVTNPPIDPLREELIMSLQCYVGPGGNLLELQPDLQCAKLSLPSPMLSSIQMHAVHNLHLYDPQWRSCSIDITFPREEGEEGYVKALDRICREGQNSVEEGHRIIVLSDRNTSFQRVPLSTLVACGAVHHHLVDLKQRLKVVLVVETAEAREVHHMCVLLGYGADAICPYLVHDLIEKLHRDNAVPALNMSAEQMIYNYSDACDHGILKVMSKMGISTLQSYKGAQIFEALGLDDTVVKRCFKGTATRIRGSTFYTLARDALAFHEYGFPTLEDQSIEPTNTPDKTAYNLREAGEYHYRIGGESHMNTPGGVVNLQDAVRTKNIESYRAYSREMQEQTNKCALRGMLDIAYEKRDPIPVEEVEDWTSIVKRFVTGAMSYGSISEEAHSALAIAMNRIGTKSNTGEGGEDSETSVRGGDSRRSSTKQVASGRFGVTGYYLTNAEELQIKLAQGAKPGEGGELPGHKVSESIAKTRKSTAGVGLISPPPHHDIYSIEDLKQLIYDLKCSNPRARISVKLVSEVGIGVISAGVAKAKAEHILISGHDGGTGAARWTGIKHAGLPWELGLAETHQTLVLNNLRNK</sequence>
<comment type="cofactor">
    <cofactor evidence="2">
        <name>[3Fe-4S] cluster</name>
        <dbReference type="ChEBI" id="CHEBI:21137"/>
    </cofactor>
</comment>
<dbReference type="GO" id="GO:0046872">
    <property type="term" value="F:metal ion binding"/>
    <property type="evidence" value="ECO:0007669"/>
    <property type="project" value="UniProtKB-KW"/>
</dbReference>
<accession>A0A2P6N2U7</accession>
<dbReference type="InterPro" id="IPR017932">
    <property type="entry name" value="GATase_2_dom"/>
</dbReference>
<dbReference type="PANTHER" id="PTHR11938:SF133">
    <property type="entry name" value="GLUTAMATE SYNTHASE (NADH)"/>
    <property type="match status" value="1"/>
</dbReference>
<evidence type="ECO:0000256" key="13">
    <source>
        <dbReference type="ARBA" id="ARBA00023164"/>
    </source>
</evidence>
<evidence type="ECO:0000256" key="15">
    <source>
        <dbReference type="ARBA" id="ARBA00037928"/>
    </source>
</evidence>
<feature type="domain" description="Glutamine amidotransferase type-2" evidence="18">
    <location>
        <begin position="81"/>
        <end position="474"/>
    </location>
</feature>
<keyword evidence="6" id="KW-0285">Flavoprotein</keyword>
<dbReference type="NCBIfam" id="NF008730">
    <property type="entry name" value="PRK11750.1"/>
    <property type="match status" value="1"/>
</dbReference>
<evidence type="ECO:0000256" key="11">
    <source>
        <dbReference type="ARBA" id="ARBA00023004"/>
    </source>
</evidence>
<evidence type="ECO:0000256" key="10">
    <source>
        <dbReference type="ARBA" id="ARBA00023002"/>
    </source>
</evidence>
<dbReference type="FunFam" id="3.20.20.70:FF:000314">
    <property type="entry name" value="Uncharacterized protein, isoform E"/>
    <property type="match status" value="1"/>
</dbReference>
<dbReference type="InParanoid" id="A0A2P6N2U7"/>
<evidence type="ECO:0000313" key="20">
    <source>
        <dbReference type="Proteomes" id="UP000241769"/>
    </source>
</evidence>
<comment type="caution">
    <text evidence="19">The sequence shown here is derived from an EMBL/GenBank/DDBJ whole genome shotgun (WGS) entry which is preliminary data.</text>
</comment>
<keyword evidence="12" id="KW-0411">Iron-sulfur</keyword>
<comment type="similarity">
    <text evidence="4">Belongs to the glutamate synthase family.</text>
</comment>
<evidence type="ECO:0000256" key="3">
    <source>
        <dbReference type="ARBA" id="ARBA00004802"/>
    </source>
</evidence>
<dbReference type="GO" id="GO:0016041">
    <property type="term" value="F:glutamate synthase (ferredoxin) activity"/>
    <property type="evidence" value="ECO:0007669"/>
    <property type="project" value="UniProtKB-EC"/>
</dbReference>
<feature type="non-terminal residue" evidence="19">
    <location>
        <position position="1165"/>
    </location>
</feature>
<dbReference type="InterPro" id="IPR029055">
    <property type="entry name" value="Ntn_hydrolases_N"/>
</dbReference>
<dbReference type="Pfam" id="PF01645">
    <property type="entry name" value="Glu_synthase"/>
    <property type="match status" value="1"/>
</dbReference>
<dbReference type="STRING" id="1890364.A0A2P6N2U7"/>
<keyword evidence="14" id="KW-0003">3Fe-4S</keyword>